<keyword evidence="1" id="KW-0812">Transmembrane</keyword>
<dbReference type="RefSeq" id="WP_019618424.1">
    <property type="nucleotide sequence ID" value="NZ_JBHUNE010000001.1"/>
</dbReference>
<keyword evidence="1" id="KW-0472">Membrane</keyword>
<proteinExistence type="predicted"/>
<keyword evidence="3" id="KW-1185">Reference proteome</keyword>
<evidence type="ECO:0000313" key="3">
    <source>
        <dbReference type="Proteomes" id="UP001597492"/>
    </source>
</evidence>
<dbReference type="EMBL" id="JBHUNE010000001">
    <property type="protein sequence ID" value="MFD2757090.1"/>
    <property type="molecule type" value="Genomic_DNA"/>
</dbReference>
<keyword evidence="1" id="KW-1133">Transmembrane helix</keyword>
<protein>
    <submittedName>
        <fullName evidence="2">Uncharacterized protein</fullName>
    </submittedName>
</protein>
<accession>A0ABW5UXI6</accession>
<evidence type="ECO:0000256" key="1">
    <source>
        <dbReference type="SAM" id="Phobius"/>
    </source>
</evidence>
<sequence length="58" mass="6108">MALVLAGIGLGLAINVLYPELQLDGGGASSKRRRWLRGIFWVAGLLGSAAIAEFFFGS</sequence>
<gene>
    <name evidence="2" type="ORF">ACFSW7_01710</name>
</gene>
<name>A0ABW5UXI6_9MICO</name>
<reference evidence="3" key="1">
    <citation type="journal article" date="2019" name="Int. J. Syst. Evol. Microbiol.">
        <title>The Global Catalogue of Microorganisms (GCM) 10K type strain sequencing project: providing services to taxonomists for standard genome sequencing and annotation.</title>
        <authorList>
            <consortium name="The Broad Institute Genomics Platform"/>
            <consortium name="The Broad Institute Genome Sequencing Center for Infectious Disease"/>
            <person name="Wu L."/>
            <person name="Ma J."/>
        </authorList>
    </citation>
    <scope>NUCLEOTIDE SEQUENCE [LARGE SCALE GENOMIC DNA]</scope>
    <source>
        <strain evidence="3">TISTR 1514</strain>
    </source>
</reference>
<comment type="caution">
    <text evidence="2">The sequence shown here is derived from an EMBL/GenBank/DDBJ whole genome shotgun (WGS) entry which is preliminary data.</text>
</comment>
<organism evidence="2 3">
    <name type="scientific">Gulosibacter faecalis</name>
    <dbReference type="NCBI Taxonomy" id="272240"/>
    <lineage>
        <taxon>Bacteria</taxon>
        <taxon>Bacillati</taxon>
        <taxon>Actinomycetota</taxon>
        <taxon>Actinomycetes</taxon>
        <taxon>Micrococcales</taxon>
        <taxon>Microbacteriaceae</taxon>
        <taxon>Gulosibacter</taxon>
    </lineage>
</organism>
<dbReference type="Proteomes" id="UP001597492">
    <property type="component" value="Unassembled WGS sequence"/>
</dbReference>
<feature type="transmembrane region" description="Helical" evidence="1">
    <location>
        <begin position="35"/>
        <end position="56"/>
    </location>
</feature>
<evidence type="ECO:0000313" key="2">
    <source>
        <dbReference type="EMBL" id="MFD2757090.1"/>
    </source>
</evidence>